<reference evidence="1" key="1">
    <citation type="submission" date="2023-07" db="EMBL/GenBank/DDBJ databases">
        <title>Comparative genomics of wheat-associated soil bacteria to identify genetic determinants of phenazine resistance.</title>
        <authorList>
            <person name="Mouncey N."/>
        </authorList>
    </citation>
    <scope>NUCLEOTIDE SEQUENCE</scope>
    <source>
        <strain evidence="1">V4I22</strain>
    </source>
</reference>
<sequence length="36" mass="3729">MPGRRAGLAGAPHLLLLPYPLADILLAVINLASSPH</sequence>
<dbReference type="AlphaFoldDB" id="A0AAW8FVF9"/>
<protein>
    <recommendedName>
        <fullName evidence="3">Rod shape-determining protein MreD</fullName>
    </recommendedName>
</protein>
<proteinExistence type="predicted"/>
<gene>
    <name evidence="1" type="ORF">QFZ22_009607</name>
</gene>
<organism evidence="1 2">
    <name type="scientific">Streptomyces canus</name>
    <dbReference type="NCBI Taxonomy" id="58343"/>
    <lineage>
        <taxon>Bacteria</taxon>
        <taxon>Bacillati</taxon>
        <taxon>Actinomycetota</taxon>
        <taxon>Actinomycetes</taxon>
        <taxon>Kitasatosporales</taxon>
        <taxon>Streptomycetaceae</taxon>
        <taxon>Streptomyces</taxon>
        <taxon>Streptomyces aurantiacus group</taxon>
    </lineage>
</organism>
<evidence type="ECO:0000313" key="1">
    <source>
        <dbReference type="EMBL" id="MDQ0913535.1"/>
    </source>
</evidence>
<accession>A0AAW8FVF9</accession>
<name>A0AAW8FVF9_9ACTN</name>
<evidence type="ECO:0008006" key="3">
    <source>
        <dbReference type="Google" id="ProtNLM"/>
    </source>
</evidence>
<comment type="caution">
    <text evidence="1">The sequence shown here is derived from an EMBL/GenBank/DDBJ whole genome shotgun (WGS) entry which is preliminary data.</text>
</comment>
<evidence type="ECO:0000313" key="2">
    <source>
        <dbReference type="Proteomes" id="UP001234216"/>
    </source>
</evidence>
<dbReference type="Proteomes" id="UP001234216">
    <property type="component" value="Unassembled WGS sequence"/>
</dbReference>
<dbReference type="EMBL" id="JAUSZV010000006">
    <property type="protein sequence ID" value="MDQ0913535.1"/>
    <property type="molecule type" value="Genomic_DNA"/>
</dbReference>